<evidence type="ECO:0000256" key="1">
    <source>
        <dbReference type="ARBA" id="ARBA00022679"/>
    </source>
</evidence>
<name>D3F3M7_CONWI</name>
<keyword evidence="1" id="KW-0808">Transferase</keyword>
<dbReference type="HOGENOM" id="CLU_033975_2_0_11"/>
<protein>
    <submittedName>
        <fullName evidence="2">L-carnitine dehydratase/bile acid-inducible protein F</fullName>
    </submittedName>
</protein>
<dbReference type="PANTHER" id="PTHR48207">
    <property type="entry name" value="SUCCINATE--HYDROXYMETHYLGLUTARATE COA-TRANSFERASE"/>
    <property type="match status" value="1"/>
</dbReference>
<accession>D3F3M7</accession>
<dbReference type="KEGG" id="cwo:Cwoe_3975"/>
<dbReference type="eggNOG" id="COG1804">
    <property type="taxonomic scope" value="Bacteria"/>
</dbReference>
<dbReference type="Pfam" id="PF02515">
    <property type="entry name" value="CoA_transf_3"/>
    <property type="match status" value="1"/>
</dbReference>
<dbReference type="InterPro" id="IPR003673">
    <property type="entry name" value="CoA-Trfase_fam_III"/>
</dbReference>
<dbReference type="EMBL" id="CP001854">
    <property type="protein sequence ID" value="ADB52392.1"/>
    <property type="molecule type" value="Genomic_DNA"/>
</dbReference>
<organism evidence="2 3">
    <name type="scientific">Conexibacter woesei (strain DSM 14684 / CCUG 47730 / CIP 108061 / JCM 11494 / NBRC 100937 / ID131577)</name>
    <dbReference type="NCBI Taxonomy" id="469383"/>
    <lineage>
        <taxon>Bacteria</taxon>
        <taxon>Bacillati</taxon>
        <taxon>Actinomycetota</taxon>
        <taxon>Thermoleophilia</taxon>
        <taxon>Solirubrobacterales</taxon>
        <taxon>Conexibacteraceae</taxon>
        <taxon>Conexibacter</taxon>
    </lineage>
</organism>
<dbReference type="Gene3D" id="3.40.50.10540">
    <property type="entry name" value="Crotonobetainyl-coa:carnitine coa-transferase, domain 1"/>
    <property type="match status" value="1"/>
</dbReference>
<evidence type="ECO:0000313" key="3">
    <source>
        <dbReference type="Proteomes" id="UP000008229"/>
    </source>
</evidence>
<dbReference type="PANTHER" id="PTHR48207:SF3">
    <property type="entry name" value="SUCCINATE--HYDROXYMETHYLGLUTARATE COA-TRANSFERASE"/>
    <property type="match status" value="1"/>
</dbReference>
<dbReference type="OrthoDB" id="9797653at2"/>
<dbReference type="InterPro" id="IPR050483">
    <property type="entry name" value="CoA-transferase_III_domain"/>
</dbReference>
<gene>
    <name evidence="2" type="ordered locus">Cwoe_3975</name>
</gene>
<dbReference type="GO" id="GO:0008410">
    <property type="term" value="F:CoA-transferase activity"/>
    <property type="evidence" value="ECO:0007669"/>
    <property type="project" value="TreeGrafter"/>
</dbReference>
<dbReference type="InterPro" id="IPR044855">
    <property type="entry name" value="CoA-Trfase_III_dom3_sf"/>
</dbReference>
<dbReference type="InterPro" id="IPR023606">
    <property type="entry name" value="CoA-Trfase_III_dom_1_sf"/>
</dbReference>
<dbReference type="SUPFAM" id="SSF89796">
    <property type="entry name" value="CoA-transferase family III (CaiB/BaiF)"/>
    <property type="match status" value="1"/>
</dbReference>
<reference evidence="2 3" key="1">
    <citation type="journal article" date="2010" name="Stand. Genomic Sci.">
        <title>Complete genome sequence of Conexibacter woesei type strain (ID131577).</title>
        <authorList>
            <person name="Pukall R."/>
            <person name="Lapidus A."/>
            <person name="Glavina Del Rio T."/>
            <person name="Copeland A."/>
            <person name="Tice H."/>
            <person name="Cheng J.-F."/>
            <person name="Lucas S."/>
            <person name="Chen F."/>
            <person name="Nolan M."/>
            <person name="Bruce D."/>
            <person name="Goodwin L."/>
            <person name="Pitluck S."/>
            <person name="Mavromatis K."/>
            <person name="Ivanova N."/>
            <person name="Ovchinnikova G."/>
            <person name="Pati A."/>
            <person name="Chen A."/>
            <person name="Palaniappan K."/>
            <person name="Land M."/>
            <person name="Hauser L."/>
            <person name="Chang Y.-J."/>
            <person name="Jeffries C.D."/>
            <person name="Chain P."/>
            <person name="Meincke L."/>
            <person name="Sims D."/>
            <person name="Brettin T."/>
            <person name="Detter J.C."/>
            <person name="Rohde M."/>
            <person name="Goeker M."/>
            <person name="Bristow J."/>
            <person name="Eisen J.A."/>
            <person name="Markowitz V."/>
            <person name="Kyrpides N.C."/>
            <person name="Klenk H.-P."/>
            <person name="Hugenholtz P."/>
        </authorList>
    </citation>
    <scope>NUCLEOTIDE SEQUENCE [LARGE SCALE GENOMIC DNA]</scope>
    <source>
        <strain evidence="3">DSM 14684 / CIP 108061 / JCM 11494 / NBRC 100937 / ID131577</strain>
    </source>
</reference>
<dbReference type="AlphaFoldDB" id="D3F3M7"/>
<keyword evidence="3" id="KW-1185">Reference proteome</keyword>
<sequence length="408" mass="44314">MQLSDVKPTPGPLAGLRVLELGQLLAGPYAGRLLAEMGAEVLKIEAPERPDPLREWGHARYRGRSLWWPVQSRNKKFVTLNLREHRGQELMLELVQQSDVVLENFRPGTLERWNLGYEQLAAVNPGVVLCRVSGYGQTGPYAGRPGYASVAEAMGGLRYISGFPGEAPPRSAISLGDSLAGIFAAYGILLALYERQARGDGIGQVVDVSLVEACFALMEGALPEYDRLGIVREPNGTSLKGVAPSNIFRTRDGKWMIIAANQDTLFRRLADAMGRPELATDERFDTHLARGANQEELDGIIADWAEDYDAAALDALLDDGGVVCGPVYSIADIAADPQFAARDMLLRHDDPEFGEYVGPGVVPKLSRTPGGVRWSASWEHGEHNDEVYGGLLGLAAGVRGELRREGVI</sequence>
<dbReference type="RefSeq" id="WP_012935443.1">
    <property type="nucleotide sequence ID" value="NC_013739.1"/>
</dbReference>
<dbReference type="Proteomes" id="UP000008229">
    <property type="component" value="Chromosome"/>
</dbReference>
<dbReference type="Gene3D" id="3.30.1540.10">
    <property type="entry name" value="formyl-coa transferase, domain 3"/>
    <property type="match status" value="1"/>
</dbReference>
<reference evidence="3" key="2">
    <citation type="submission" date="2010-01" db="EMBL/GenBank/DDBJ databases">
        <title>The complete genome of Conexibacter woesei DSM 14684.</title>
        <authorList>
            <consortium name="US DOE Joint Genome Institute (JGI-PGF)"/>
            <person name="Lucas S."/>
            <person name="Copeland A."/>
            <person name="Lapidus A."/>
            <person name="Glavina del Rio T."/>
            <person name="Dalin E."/>
            <person name="Tice H."/>
            <person name="Bruce D."/>
            <person name="Goodwin L."/>
            <person name="Pitluck S."/>
            <person name="Kyrpides N."/>
            <person name="Mavromatis K."/>
            <person name="Ivanova N."/>
            <person name="Mikhailova N."/>
            <person name="Chertkov O."/>
            <person name="Brettin T."/>
            <person name="Detter J.C."/>
            <person name="Han C."/>
            <person name="Larimer F."/>
            <person name="Land M."/>
            <person name="Hauser L."/>
            <person name="Markowitz V."/>
            <person name="Cheng J.-F."/>
            <person name="Hugenholtz P."/>
            <person name="Woyke T."/>
            <person name="Wu D."/>
            <person name="Pukall R."/>
            <person name="Steenblock K."/>
            <person name="Schneider S."/>
            <person name="Klenk H.-P."/>
            <person name="Eisen J.A."/>
        </authorList>
    </citation>
    <scope>NUCLEOTIDE SEQUENCE [LARGE SCALE GENOMIC DNA]</scope>
    <source>
        <strain evidence="3">DSM 14684 / CIP 108061 / JCM 11494 / NBRC 100937 / ID131577</strain>
    </source>
</reference>
<evidence type="ECO:0000313" key="2">
    <source>
        <dbReference type="EMBL" id="ADB52392.1"/>
    </source>
</evidence>
<proteinExistence type="predicted"/>
<dbReference type="STRING" id="469383.Cwoe_3975"/>